<organism evidence="1">
    <name type="scientific">uncultured Desulfobacterium sp</name>
    <dbReference type="NCBI Taxonomy" id="201089"/>
    <lineage>
        <taxon>Bacteria</taxon>
        <taxon>Pseudomonadati</taxon>
        <taxon>Thermodesulfobacteriota</taxon>
        <taxon>Desulfobacteria</taxon>
        <taxon>Desulfobacterales</taxon>
        <taxon>Desulfobacteriaceae</taxon>
        <taxon>Desulfobacterium</taxon>
        <taxon>environmental samples</taxon>
    </lineage>
</organism>
<reference evidence="1" key="1">
    <citation type="submission" date="2018-01" db="EMBL/GenBank/DDBJ databases">
        <authorList>
            <person name="Regsiter A."/>
            <person name="William W."/>
        </authorList>
    </citation>
    <scope>NUCLEOTIDE SEQUENCE</scope>
    <source>
        <strain evidence="1">TRIP AH-1</strain>
    </source>
</reference>
<dbReference type="EMBL" id="OJIN01000215">
    <property type="protein sequence ID" value="SPD75653.1"/>
    <property type="molecule type" value="Genomic_DNA"/>
</dbReference>
<evidence type="ECO:0000313" key="1">
    <source>
        <dbReference type="EMBL" id="SPD75653.1"/>
    </source>
</evidence>
<dbReference type="AlphaFoldDB" id="A0A445N1S9"/>
<proteinExistence type="predicted"/>
<name>A0A445N1S9_9BACT</name>
<protein>
    <submittedName>
        <fullName evidence="1">Uncharacterized protein</fullName>
    </submittedName>
</protein>
<accession>A0A445N1S9</accession>
<gene>
    <name evidence="1" type="ORF">PITCH_A700023</name>
</gene>
<sequence length="115" mass="13137">MKKLKTKIYYSGGTIPVASHQQKGTIEIKDGEFYIVAMGESPGHVLDISIPLSNIKAATPIEKKYYSSTGYFLRIGYLDDKGKYEEIELEIRCFLRRGRTKALLKFWVETLSPRT</sequence>